<evidence type="ECO:0000313" key="2">
    <source>
        <dbReference type="EMBL" id="MEI9409354.1"/>
    </source>
</evidence>
<evidence type="ECO:0000256" key="1">
    <source>
        <dbReference type="SAM" id="MobiDB-lite"/>
    </source>
</evidence>
<comment type="caution">
    <text evidence="2">The sequence shown here is derived from an EMBL/GenBank/DDBJ whole genome shotgun (WGS) entry which is preliminary data.</text>
</comment>
<sequence>MRWQAYCFHESKLADHVAGFAAVRTPEDVLKEEMTIDEKRALLAFWASDANAVPDNPSLRQLDSGAIAQFSEILRALHTLDEIGRKPPVRPPVDRGPPSDRRRNKARRGWIRYPWRDDDDDDPPPVPAYAGVPPRYGDGGMFAEPEHAVA</sequence>
<proteinExistence type="predicted"/>
<feature type="region of interest" description="Disordered" evidence="1">
    <location>
        <begin position="84"/>
        <end position="150"/>
    </location>
</feature>
<keyword evidence="3" id="KW-1185">Reference proteome</keyword>
<dbReference type="Proteomes" id="UP001387293">
    <property type="component" value="Unassembled WGS sequence"/>
</dbReference>
<evidence type="ECO:0000313" key="3">
    <source>
        <dbReference type="Proteomes" id="UP001387293"/>
    </source>
</evidence>
<dbReference type="EMBL" id="JAPYKS010000007">
    <property type="protein sequence ID" value="MEI9409354.1"/>
    <property type="molecule type" value="Genomic_DNA"/>
</dbReference>
<accession>A0ABU8KX49</accession>
<protein>
    <submittedName>
        <fullName evidence="2">Uncharacterized protein</fullName>
    </submittedName>
</protein>
<reference evidence="2 3" key="1">
    <citation type="submission" date="2022-12" db="EMBL/GenBank/DDBJ databases">
        <authorList>
            <person name="Muema E."/>
        </authorList>
    </citation>
    <scope>NUCLEOTIDE SEQUENCE [LARGE SCALE GENOMIC DNA]</scope>
    <source>
        <strain evidence="3">1326</strain>
    </source>
</reference>
<dbReference type="RefSeq" id="WP_337106317.1">
    <property type="nucleotide sequence ID" value="NZ_JAPYKS010000007.1"/>
</dbReference>
<name>A0ABU8KX49_9HYPH</name>
<organism evidence="2 3">
    <name type="scientific">Mesorhizobium salmacidum</name>
    <dbReference type="NCBI Taxonomy" id="3015171"/>
    <lineage>
        <taxon>Bacteria</taxon>
        <taxon>Pseudomonadati</taxon>
        <taxon>Pseudomonadota</taxon>
        <taxon>Alphaproteobacteria</taxon>
        <taxon>Hyphomicrobiales</taxon>
        <taxon>Phyllobacteriaceae</taxon>
        <taxon>Mesorhizobium</taxon>
    </lineage>
</organism>
<gene>
    <name evidence="2" type="ORF">O7A60_11320</name>
</gene>